<dbReference type="SUPFAM" id="SSF53756">
    <property type="entry name" value="UDP-Glycosyltransferase/glycogen phosphorylase"/>
    <property type="match status" value="1"/>
</dbReference>
<dbReference type="PANTHER" id="PTHR43179:SF12">
    <property type="entry name" value="GALACTOFURANOSYLTRANSFERASE GLFT2"/>
    <property type="match status" value="1"/>
</dbReference>
<dbReference type="EMBL" id="BMLB01000001">
    <property type="protein sequence ID" value="GGK57622.1"/>
    <property type="molecule type" value="Genomic_DNA"/>
</dbReference>
<accession>A0ABQ2F483</accession>
<evidence type="ECO:0008006" key="9">
    <source>
        <dbReference type="Google" id="ProtNLM"/>
    </source>
</evidence>
<dbReference type="SUPFAM" id="SSF53448">
    <property type="entry name" value="Nucleotide-diphospho-sugar transferases"/>
    <property type="match status" value="1"/>
</dbReference>
<dbReference type="Proteomes" id="UP000662111">
    <property type="component" value="Unassembled WGS sequence"/>
</dbReference>
<dbReference type="InterPro" id="IPR027791">
    <property type="entry name" value="Galactosyl_T_C"/>
</dbReference>
<dbReference type="PANTHER" id="PTHR43179">
    <property type="entry name" value="RHAMNOSYLTRANSFERASE WBBL"/>
    <property type="match status" value="1"/>
</dbReference>
<proteinExistence type="inferred from homology"/>
<evidence type="ECO:0000259" key="6">
    <source>
        <dbReference type="Pfam" id="PF02709"/>
    </source>
</evidence>
<reference evidence="8" key="1">
    <citation type="journal article" date="2019" name="Int. J. Syst. Evol. Microbiol.">
        <title>The Global Catalogue of Microorganisms (GCM) 10K type strain sequencing project: providing services to taxonomists for standard genome sequencing and annotation.</title>
        <authorList>
            <consortium name="The Broad Institute Genomics Platform"/>
            <consortium name="The Broad Institute Genome Sequencing Center for Infectious Disease"/>
            <person name="Wu L."/>
            <person name="Ma J."/>
        </authorList>
    </citation>
    <scope>NUCLEOTIDE SEQUENCE [LARGE SCALE GENOMIC DNA]</scope>
    <source>
        <strain evidence="8">CGMCC 1.5362</strain>
    </source>
</reference>
<evidence type="ECO:0000256" key="3">
    <source>
        <dbReference type="ARBA" id="ARBA00022676"/>
    </source>
</evidence>
<keyword evidence="3" id="KW-0328">Glycosyltransferase</keyword>
<keyword evidence="4" id="KW-0808">Transferase</keyword>
<gene>
    <name evidence="7" type="ORF">GCM10011509_02560</name>
</gene>
<dbReference type="InterPro" id="IPR001173">
    <property type="entry name" value="Glyco_trans_2-like"/>
</dbReference>
<evidence type="ECO:0000313" key="7">
    <source>
        <dbReference type="EMBL" id="GGK57622.1"/>
    </source>
</evidence>
<dbReference type="Pfam" id="PF02709">
    <property type="entry name" value="Glyco_transf_7C"/>
    <property type="match status" value="1"/>
</dbReference>
<sequence length="763" mass="80913">MDPVTLLHVVPGPEAHGVVRHGLLVHPHLGGADLLRPGRLDDLGGDALAARTVVVQATDRVLAADPVTAVEVWHRVTGPAARVTVVLHDLPQASDGRWRAARTRLYATLAAHSDDVVVASEHERLLLAAALRHERPEAADAVLARVHVIPLPVQRSAAAEPRPHVQDRAPASVVTLGYVYPGKGLEEVVDAAARAARDPRLEGRAVEVRNLGRASDGHEDLPARLADRARAAGVRWSTSGWVDDDDLPAALAAATVPVAAHRHLSASGSISTWLAAGRRPVVLRSRYTEELAARMPDAVTLVLPDGLAEALVSALQDPSGTWLGPQVRLGPDAAGAGARLAEVAHGPAVSVVVPYYRNQELLDLLLRRVAAQAGVAGGLEVVVADDGSPRPPETGSAGQVPVRVVRQEDRGFRAGAARNLGARAARGRVLAFLDGDTVPDDDYLATLQQACLGGTVLAVGRRRHADLRGLLRGAGREGAVPWPPAEPLPEPGWLTQGYAATQDLEAADDTSFRFVISAVMGVGRPLWEAVGGFDEELVGYGGEDWDLAWRAWLAGARLRHLPAAVAWHDGADLGGRQEASAELARVKNAETARLAPRLPHPLVRGRGWVHDQPDVVVVLHPDGWSAGQLVVVTESLLRQGDVGIWMPAASLEELGAEVAGSGRLHAGLPAARVRRRARALVEVDRPVAVLRLPWQPWPSDLSDADVTGDLVDEAGSGVRVTLTRTAATARLAGHLPVPGWLPQACVEPVPVDVVVERWRQGHP</sequence>
<evidence type="ECO:0000313" key="8">
    <source>
        <dbReference type="Proteomes" id="UP000662111"/>
    </source>
</evidence>
<feature type="domain" description="Glycosyltransferase 2-like" evidence="5">
    <location>
        <begin position="350"/>
        <end position="467"/>
    </location>
</feature>
<comment type="pathway">
    <text evidence="1">Cell wall biogenesis; cell wall polysaccharide biosynthesis.</text>
</comment>
<evidence type="ECO:0000256" key="4">
    <source>
        <dbReference type="ARBA" id="ARBA00022679"/>
    </source>
</evidence>
<dbReference type="Gene3D" id="3.40.50.2000">
    <property type="entry name" value="Glycogen Phosphorylase B"/>
    <property type="match status" value="1"/>
</dbReference>
<evidence type="ECO:0000256" key="2">
    <source>
        <dbReference type="ARBA" id="ARBA00006739"/>
    </source>
</evidence>
<comment type="similarity">
    <text evidence="2">Belongs to the glycosyltransferase 2 family.</text>
</comment>
<comment type="caution">
    <text evidence="7">The sequence shown here is derived from an EMBL/GenBank/DDBJ whole genome shotgun (WGS) entry which is preliminary data.</text>
</comment>
<feature type="domain" description="Galactosyltransferase C-terminal" evidence="6">
    <location>
        <begin position="519"/>
        <end position="563"/>
    </location>
</feature>
<dbReference type="Gene3D" id="3.90.550.10">
    <property type="entry name" value="Spore Coat Polysaccharide Biosynthesis Protein SpsA, Chain A"/>
    <property type="match status" value="1"/>
</dbReference>
<dbReference type="Pfam" id="PF00535">
    <property type="entry name" value="Glycos_transf_2"/>
    <property type="match status" value="1"/>
</dbReference>
<keyword evidence="8" id="KW-1185">Reference proteome</keyword>
<dbReference type="InterPro" id="IPR029044">
    <property type="entry name" value="Nucleotide-diphossugar_trans"/>
</dbReference>
<evidence type="ECO:0000259" key="5">
    <source>
        <dbReference type="Pfam" id="PF00535"/>
    </source>
</evidence>
<organism evidence="7 8">
    <name type="scientific">Ornithinimicrobium pekingense</name>
    <dbReference type="NCBI Taxonomy" id="384677"/>
    <lineage>
        <taxon>Bacteria</taxon>
        <taxon>Bacillati</taxon>
        <taxon>Actinomycetota</taxon>
        <taxon>Actinomycetes</taxon>
        <taxon>Micrococcales</taxon>
        <taxon>Ornithinimicrobiaceae</taxon>
        <taxon>Ornithinimicrobium</taxon>
    </lineage>
</organism>
<evidence type="ECO:0000256" key="1">
    <source>
        <dbReference type="ARBA" id="ARBA00004776"/>
    </source>
</evidence>
<protein>
    <recommendedName>
        <fullName evidence="9">Glycosyltransferase</fullName>
    </recommendedName>
</protein>
<name>A0ABQ2F483_9MICO</name>